<name>A0A1Z5K100_FISSO</name>
<dbReference type="Proteomes" id="UP000198406">
    <property type="component" value="Unassembled WGS sequence"/>
</dbReference>
<dbReference type="PROSITE" id="PS50076">
    <property type="entry name" value="DNAJ_2"/>
    <property type="match status" value="1"/>
</dbReference>
<dbReference type="InterPro" id="IPR001623">
    <property type="entry name" value="DnaJ_domain"/>
</dbReference>
<dbReference type="PRINTS" id="PR00625">
    <property type="entry name" value="JDOMAIN"/>
</dbReference>
<accession>A0A1Z5K100</accession>
<proteinExistence type="predicted"/>
<dbReference type="EMBL" id="BDSP01000137">
    <property type="protein sequence ID" value="GAX19698.1"/>
    <property type="molecule type" value="Genomic_DNA"/>
</dbReference>
<dbReference type="InterPro" id="IPR036869">
    <property type="entry name" value="J_dom_sf"/>
</dbReference>
<dbReference type="PANTHER" id="PTHR45184">
    <property type="entry name" value="DNAJ PROTEIN ERDJ3A"/>
    <property type="match status" value="1"/>
</dbReference>
<keyword evidence="1" id="KW-0732">Signal</keyword>
<feature type="chain" id="PRO_5012509583" evidence="1">
    <location>
        <begin position="27"/>
        <end position="463"/>
    </location>
</feature>
<dbReference type="SUPFAM" id="SSF46565">
    <property type="entry name" value="Chaperone J-domain"/>
    <property type="match status" value="1"/>
</dbReference>
<protein>
    <submittedName>
        <fullName evidence="3">DnaJ homolog subfamily B member 6</fullName>
    </submittedName>
</protein>
<dbReference type="InterPro" id="IPR036249">
    <property type="entry name" value="Thioredoxin-like_sf"/>
</dbReference>
<evidence type="ECO:0000313" key="4">
    <source>
        <dbReference type="Proteomes" id="UP000198406"/>
    </source>
</evidence>
<organism evidence="3 4">
    <name type="scientific">Fistulifera solaris</name>
    <name type="common">Oleaginous diatom</name>
    <dbReference type="NCBI Taxonomy" id="1519565"/>
    <lineage>
        <taxon>Eukaryota</taxon>
        <taxon>Sar</taxon>
        <taxon>Stramenopiles</taxon>
        <taxon>Ochrophyta</taxon>
        <taxon>Bacillariophyta</taxon>
        <taxon>Bacillariophyceae</taxon>
        <taxon>Bacillariophycidae</taxon>
        <taxon>Naviculales</taxon>
        <taxon>Naviculaceae</taxon>
        <taxon>Fistulifera</taxon>
    </lineage>
</organism>
<dbReference type="OrthoDB" id="10250354at2759"/>
<dbReference type="PANTHER" id="PTHR45184:SF1">
    <property type="entry name" value="DNAJ PROTEIN ERDJ3A"/>
    <property type="match status" value="1"/>
</dbReference>
<comment type="caution">
    <text evidence="3">The sequence shown here is derived from an EMBL/GenBank/DDBJ whole genome shotgun (WGS) entry which is preliminary data.</text>
</comment>
<keyword evidence="4" id="KW-1185">Reference proteome</keyword>
<sequence>MKLQQQSLRLFWLLLFLTILSSHGKAARHANFAAKDDYYDILGVSKKANAKDIKAAYRKLALKYHPDKVPDDEKEKAEEIFVKVSEAYSILSDDDKRKVYDQYGKQGLEMMERGMDPNAGGFGSAGGGGFGGGQTYNFKFNAGSAGGHTFQFDPFSMFQEMFGAGGMGGFESGNFKVHFDGFDGGAQFGGGARPGKPKTAAPKVDWFKDIPNVTRLGKPKYPNEKSKYLWLIVFYDYQHPRSEKAKGPIETLASKISGSYKIGAMNCGRNKDEANFCLELGIDLEDLPQFAFVVAGQHTFYDDSKLPNARQLHEFVTQNMPTDNIRNINSVEHLQERLIEPLLHPSNEKHDAAILLLSDKYETGAMFASVAYQHRDKFLFGESRAKNLALAKEFDLKRYPLLLALVPAGHGDEEYNDEVDLVRFHNHPDLETINKWIDRLHTTQTTLGRRRRQRRKKEVHDEF</sequence>
<gene>
    <name evidence="3" type="ORF">FisN_19Hh284</name>
</gene>
<reference evidence="3 4" key="1">
    <citation type="journal article" date="2015" name="Plant Cell">
        <title>Oil accumulation by the oleaginous diatom Fistulifera solaris as revealed by the genome and transcriptome.</title>
        <authorList>
            <person name="Tanaka T."/>
            <person name="Maeda Y."/>
            <person name="Veluchamy A."/>
            <person name="Tanaka M."/>
            <person name="Abida H."/>
            <person name="Marechal E."/>
            <person name="Bowler C."/>
            <person name="Muto M."/>
            <person name="Sunaga Y."/>
            <person name="Tanaka M."/>
            <person name="Yoshino T."/>
            <person name="Taniguchi T."/>
            <person name="Fukuda Y."/>
            <person name="Nemoto M."/>
            <person name="Matsumoto M."/>
            <person name="Wong P.S."/>
            <person name="Aburatani S."/>
            <person name="Fujibuchi W."/>
        </authorList>
    </citation>
    <scope>NUCLEOTIDE SEQUENCE [LARGE SCALE GENOMIC DNA]</scope>
    <source>
        <strain evidence="3 4">JPCC DA0580</strain>
    </source>
</reference>
<dbReference type="PROSITE" id="PS00636">
    <property type="entry name" value="DNAJ_1"/>
    <property type="match status" value="1"/>
</dbReference>
<dbReference type="InterPro" id="IPR052842">
    <property type="entry name" value="ER_Co-chaperone"/>
</dbReference>
<dbReference type="Gene3D" id="3.40.30.10">
    <property type="entry name" value="Glutaredoxin"/>
    <property type="match status" value="1"/>
</dbReference>
<dbReference type="CDD" id="cd06257">
    <property type="entry name" value="DnaJ"/>
    <property type="match status" value="1"/>
</dbReference>
<dbReference type="InParanoid" id="A0A1Z5K100"/>
<dbReference type="AlphaFoldDB" id="A0A1Z5K100"/>
<dbReference type="Pfam" id="PF00226">
    <property type="entry name" value="DnaJ"/>
    <property type="match status" value="1"/>
</dbReference>
<dbReference type="SUPFAM" id="SSF52833">
    <property type="entry name" value="Thioredoxin-like"/>
    <property type="match status" value="1"/>
</dbReference>
<dbReference type="Gene3D" id="1.10.287.110">
    <property type="entry name" value="DnaJ domain"/>
    <property type="match status" value="1"/>
</dbReference>
<evidence type="ECO:0000313" key="3">
    <source>
        <dbReference type="EMBL" id="GAX19698.1"/>
    </source>
</evidence>
<feature type="domain" description="J" evidence="2">
    <location>
        <begin position="37"/>
        <end position="104"/>
    </location>
</feature>
<evidence type="ECO:0000259" key="2">
    <source>
        <dbReference type="PROSITE" id="PS50076"/>
    </source>
</evidence>
<dbReference type="InterPro" id="IPR018253">
    <property type="entry name" value="DnaJ_domain_CS"/>
</dbReference>
<feature type="signal peptide" evidence="1">
    <location>
        <begin position="1"/>
        <end position="26"/>
    </location>
</feature>
<dbReference type="SMART" id="SM00271">
    <property type="entry name" value="DnaJ"/>
    <property type="match status" value="1"/>
</dbReference>
<evidence type="ECO:0000256" key="1">
    <source>
        <dbReference type="SAM" id="SignalP"/>
    </source>
</evidence>